<feature type="transmembrane region" description="Helical" evidence="8">
    <location>
        <begin position="296"/>
        <end position="322"/>
    </location>
</feature>
<feature type="transmembrane region" description="Helical" evidence="8">
    <location>
        <begin position="94"/>
        <end position="113"/>
    </location>
</feature>
<dbReference type="GO" id="GO:0033214">
    <property type="term" value="P:siderophore-iron import into cell"/>
    <property type="evidence" value="ECO:0007669"/>
    <property type="project" value="TreeGrafter"/>
</dbReference>
<evidence type="ECO:0000313" key="9">
    <source>
        <dbReference type="EMBL" id="NTS33804.1"/>
    </source>
</evidence>
<feature type="transmembrane region" description="Helical" evidence="8">
    <location>
        <begin position="423"/>
        <end position="441"/>
    </location>
</feature>
<keyword evidence="7 8" id="KW-0472">Membrane</keyword>
<reference evidence="9 10" key="1">
    <citation type="submission" date="2020-05" db="EMBL/GenBank/DDBJ databases">
        <authorList>
            <person name="Kim M.K."/>
        </authorList>
    </citation>
    <scope>NUCLEOTIDE SEQUENCE [LARGE SCALE GENOMIC DNA]</scope>
    <source>
        <strain evidence="9 10">BT25</strain>
    </source>
</reference>
<sequence length="664" mass="68964">MKRKDAQPWLWIGALWAAALAITAFNLLPSLEGLSLGSVFSTPSPDDSRAVLAHYSLLPRLAMAAICGFALGLSGMLFQHVLRNPLASPSTLGIEAGAQLSLGIAMLWFPAILGWSRDISTAFGGFAAVGIVFAVGWKYRFNSVVVILTGMVTGLYCTAVVTLLTLMNDHYLAGLFIWGGGSLNQNDWRQVATLTPKIIGCSVLALLLVKQLSVLTLGDAAQALGVKIQSIRAGALFVAVALTAFTVSAVGIIGFLGLAAPAIARAIGARRIATRLIAASLAGAALLIIVDQLVQFYGAVSGVSLPTGAVTAVIGAPFLLFLMLRRNVPNAIAVQGKALIVATPRPRLLLSLLLLLLAAAALLAIVVGRDINAGWASQAGETLRSLLPWRVPRLVAAISAGVLLALSGSLLQRLTGNALASPEVLGVSAGTALGLLCMLFLVAQPTYAHRLIGGFSGAGVVLVILFAVNRRSHAGNQFLIFGVSLGALLTALVSVILASGDPRALFLLSWMAGSTYGVTPLLAWTSAAFAIAGLFAVILLARPLQHFALGDISAHAHGVDIKRFRALILGLSALLTAIATLVVGPLSFVGLMAPHLAQRVGLPRGTTHILGSALFGALLMAAADFIGRTIYFPWQLPTGLVATLLGGPIFAVLIIRGSRQSVQH</sequence>
<dbReference type="Gene3D" id="1.10.3470.10">
    <property type="entry name" value="ABC transporter involved in vitamin B12 uptake, BtuC"/>
    <property type="match status" value="2"/>
</dbReference>
<evidence type="ECO:0000256" key="4">
    <source>
        <dbReference type="ARBA" id="ARBA00022475"/>
    </source>
</evidence>
<feature type="transmembrane region" description="Helical" evidence="8">
    <location>
        <begin position="447"/>
        <end position="466"/>
    </location>
</feature>
<protein>
    <submittedName>
        <fullName evidence="9">Fe(3+)-hydroxamate ABC transporter permease FhuB</fullName>
    </submittedName>
</protein>
<feature type="transmembrane region" description="Helical" evidence="8">
    <location>
        <begin position="478"/>
        <end position="498"/>
    </location>
</feature>
<dbReference type="InterPro" id="IPR000522">
    <property type="entry name" value="ABC_transptr_permease_BtuC"/>
</dbReference>
<dbReference type="RefSeq" id="WP_174208483.1">
    <property type="nucleotide sequence ID" value="NZ_JABUMX010000007.1"/>
</dbReference>
<evidence type="ECO:0000256" key="6">
    <source>
        <dbReference type="ARBA" id="ARBA00022989"/>
    </source>
</evidence>
<evidence type="ECO:0000256" key="1">
    <source>
        <dbReference type="ARBA" id="ARBA00004651"/>
    </source>
</evidence>
<feature type="transmembrane region" description="Helical" evidence="8">
    <location>
        <begin position="144"/>
        <end position="166"/>
    </location>
</feature>
<dbReference type="CDD" id="cd06550">
    <property type="entry name" value="TM_ABC_iron-siderophores_like"/>
    <property type="match status" value="2"/>
</dbReference>
<evidence type="ECO:0000256" key="2">
    <source>
        <dbReference type="ARBA" id="ARBA00007935"/>
    </source>
</evidence>
<feature type="transmembrane region" description="Helical" evidence="8">
    <location>
        <begin position="639"/>
        <end position="658"/>
    </location>
</feature>
<feature type="transmembrane region" description="Helical" evidence="8">
    <location>
        <begin position="348"/>
        <end position="371"/>
    </location>
</feature>
<organism evidence="9 10">
    <name type="scientific">Phyllobacterium pellucidum</name>
    <dbReference type="NCBI Taxonomy" id="2740464"/>
    <lineage>
        <taxon>Bacteria</taxon>
        <taxon>Pseudomonadati</taxon>
        <taxon>Pseudomonadota</taxon>
        <taxon>Alphaproteobacteria</taxon>
        <taxon>Hyphomicrobiales</taxon>
        <taxon>Phyllobacteriaceae</taxon>
        <taxon>Phyllobacterium</taxon>
    </lineage>
</organism>
<evidence type="ECO:0000256" key="5">
    <source>
        <dbReference type="ARBA" id="ARBA00022692"/>
    </source>
</evidence>
<proteinExistence type="inferred from homology"/>
<dbReference type="AlphaFoldDB" id="A0A849VY94"/>
<comment type="subcellular location">
    <subcellularLocation>
        <location evidence="1">Cell membrane</location>
        <topology evidence="1">Multi-pass membrane protein</topology>
    </subcellularLocation>
</comment>
<feature type="transmembrane region" description="Helical" evidence="8">
    <location>
        <begin position="119"/>
        <end position="137"/>
    </location>
</feature>
<dbReference type="PANTHER" id="PTHR30472">
    <property type="entry name" value="FERRIC ENTEROBACTIN TRANSPORT SYSTEM PERMEASE PROTEIN"/>
    <property type="match status" value="1"/>
</dbReference>
<comment type="caution">
    <text evidence="9">The sequence shown here is derived from an EMBL/GenBank/DDBJ whole genome shotgun (WGS) entry which is preliminary data.</text>
</comment>
<evidence type="ECO:0000256" key="7">
    <source>
        <dbReference type="ARBA" id="ARBA00023136"/>
    </source>
</evidence>
<feature type="transmembrane region" description="Helical" evidence="8">
    <location>
        <begin position="566"/>
        <end position="589"/>
    </location>
</feature>
<dbReference type="GO" id="GO:0022857">
    <property type="term" value="F:transmembrane transporter activity"/>
    <property type="evidence" value="ECO:0007669"/>
    <property type="project" value="InterPro"/>
</dbReference>
<dbReference type="SUPFAM" id="SSF81345">
    <property type="entry name" value="ABC transporter involved in vitamin B12 uptake, BtuC"/>
    <property type="match status" value="2"/>
</dbReference>
<keyword evidence="4" id="KW-1003">Cell membrane</keyword>
<dbReference type="Proteomes" id="UP000550508">
    <property type="component" value="Unassembled WGS sequence"/>
</dbReference>
<feature type="transmembrane region" description="Helical" evidence="8">
    <location>
        <begin position="391"/>
        <end position="411"/>
    </location>
</feature>
<keyword evidence="3" id="KW-0813">Transport</keyword>
<accession>A0A849VY94</accession>
<evidence type="ECO:0000256" key="3">
    <source>
        <dbReference type="ARBA" id="ARBA00022448"/>
    </source>
</evidence>
<dbReference type="GO" id="GO:0005886">
    <property type="term" value="C:plasma membrane"/>
    <property type="evidence" value="ECO:0007669"/>
    <property type="project" value="UniProtKB-SubCell"/>
</dbReference>
<gene>
    <name evidence="9" type="primary">fhuB</name>
    <name evidence="9" type="ORF">HQ945_21325</name>
</gene>
<dbReference type="NCBIfam" id="NF007866">
    <property type="entry name" value="PRK10577.1-2"/>
    <property type="match status" value="1"/>
</dbReference>
<keyword evidence="5 8" id="KW-0812">Transmembrane</keyword>
<keyword evidence="6 8" id="KW-1133">Transmembrane helix</keyword>
<feature type="transmembrane region" description="Helical" evidence="8">
    <location>
        <begin position="272"/>
        <end position="290"/>
    </location>
</feature>
<comment type="similarity">
    <text evidence="2">Belongs to the binding-protein-dependent transport system permease family. FecCD subfamily.</text>
</comment>
<dbReference type="EMBL" id="JABUMX010000007">
    <property type="protein sequence ID" value="NTS33804.1"/>
    <property type="molecule type" value="Genomic_DNA"/>
</dbReference>
<dbReference type="PANTHER" id="PTHR30472:SF37">
    <property type="entry name" value="FE(3+) DICITRATE TRANSPORT SYSTEM PERMEASE PROTEIN FECD-RELATED"/>
    <property type="match status" value="1"/>
</dbReference>
<evidence type="ECO:0000313" key="10">
    <source>
        <dbReference type="Proteomes" id="UP000550508"/>
    </source>
</evidence>
<feature type="transmembrane region" description="Helical" evidence="8">
    <location>
        <begin position="609"/>
        <end position="627"/>
    </location>
</feature>
<feature type="transmembrane region" description="Helical" evidence="8">
    <location>
        <begin position="61"/>
        <end position="82"/>
    </location>
</feature>
<dbReference type="InterPro" id="IPR037294">
    <property type="entry name" value="ABC_BtuC-like"/>
</dbReference>
<evidence type="ECO:0000256" key="8">
    <source>
        <dbReference type="SAM" id="Phobius"/>
    </source>
</evidence>
<keyword evidence="10" id="KW-1185">Reference proteome</keyword>
<dbReference type="Pfam" id="PF01032">
    <property type="entry name" value="FecCD"/>
    <property type="match status" value="2"/>
</dbReference>
<feature type="transmembrane region" description="Helical" evidence="8">
    <location>
        <begin position="518"/>
        <end position="541"/>
    </location>
</feature>
<name>A0A849VY94_9HYPH</name>
<feature type="transmembrane region" description="Helical" evidence="8">
    <location>
        <begin position="235"/>
        <end position="260"/>
    </location>
</feature>